<evidence type="ECO:0000256" key="1">
    <source>
        <dbReference type="SAM" id="MobiDB-lite"/>
    </source>
</evidence>
<evidence type="ECO:0000313" key="3">
    <source>
        <dbReference type="Proteomes" id="UP001432027"/>
    </source>
</evidence>
<keyword evidence="3" id="KW-1185">Reference proteome</keyword>
<evidence type="ECO:0008006" key="4">
    <source>
        <dbReference type="Google" id="ProtNLM"/>
    </source>
</evidence>
<sequence length="185" mass="20674">GRSLATPLLRPSAAVAATAENFCKPQQFIGSRFGFYPFQQTFHSAFAIPLITVSAPVETAQSITLQPIPLPLSAQTRNLHSDNIHYLNSRSSHNMMRDEIRSRSSSNSPSSMTSDKSSDDCDEGRCIRNLRARRVRDIRKRTDHAVQARSQALELENAQLIHMIASLRIELTQLQLVLDGCRKNS</sequence>
<comment type="caution">
    <text evidence="2">The sequence shown here is derived from an EMBL/GenBank/DDBJ whole genome shotgun (WGS) entry which is preliminary data.</text>
</comment>
<feature type="compositionally biased region" description="Low complexity" evidence="1">
    <location>
        <begin position="103"/>
        <end position="115"/>
    </location>
</feature>
<gene>
    <name evidence="2" type="ORF">PENTCL1PPCAC_16271</name>
</gene>
<evidence type="ECO:0000313" key="2">
    <source>
        <dbReference type="EMBL" id="GMS94096.1"/>
    </source>
</evidence>
<name>A0AAV5TIG0_9BILA</name>
<feature type="region of interest" description="Disordered" evidence="1">
    <location>
        <begin position="88"/>
        <end position="123"/>
    </location>
</feature>
<dbReference type="EMBL" id="BTSX01000004">
    <property type="protein sequence ID" value="GMS94096.1"/>
    <property type="molecule type" value="Genomic_DNA"/>
</dbReference>
<protein>
    <recommendedName>
        <fullName evidence="4">BZIP domain-containing protein</fullName>
    </recommendedName>
</protein>
<dbReference type="AlphaFoldDB" id="A0AAV5TIG0"/>
<accession>A0AAV5TIG0</accession>
<organism evidence="2 3">
    <name type="scientific">Pristionchus entomophagus</name>
    <dbReference type="NCBI Taxonomy" id="358040"/>
    <lineage>
        <taxon>Eukaryota</taxon>
        <taxon>Metazoa</taxon>
        <taxon>Ecdysozoa</taxon>
        <taxon>Nematoda</taxon>
        <taxon>Chromadorea</taxon>
        <taxon>Rhabditida</taxon>
        <taxon>Rhabditina</taxon>
        <taxon>Diplogasteromorpha</taxon>
        <taxon>Diplogasteroidea</taxon>
        <taxon>Neodiplogasteridae</taxon>
        <taxon>Pristionchus</taxon>
    </lineage>
</organism>
<proteinExistence type="predicted"/>
<dbReference type="Gene3D" id="1.20.5.170">
    <property type="match status" value="1"/>
</dbReference>
<feature type="non-terminal residue" evidence="2">
    <location>
        <position position="1"/>
    </location>
</feature>
<reference evidence="2" key="1">
    <citation type="submission" date="2023-10" db="EMBL/GenBank/DDBJ databases">
        <title>Genome assembly of Pristionchus species.</title>
        <authorList>
            <person name="Yoshida K."/>
            <person name="Sommer R.J."/>
        </authorList>
    </citation>
    <scope>NUCLEOTIDE SEQUENCE</scope>
    <source>
        <strain evidence="2">RS0144</strain>
    </source>
</reference>
<dbReference type="Proteomes" id="UP001432027">
    <property type="component" value="Unassembled WGS sequence"/>
</dbReference>